<evidence type="ECO:0000256" key="2">
    <source>
        <dbReference type="ARBA" id="ARBA00022475"/>
    </source>
</evidence>
<proteinExistence type="predicted"/>
<organism evidence="8 9">
    <name type="scientific">Caldilinea aerophila (strain DSM 14535 / JCM 11387 / NBRC 104270 / STL-6-O1)</name>
    <dbReference type="NCBI Taxonomy" id="926550"/>
    <lineage>
        <taxon>Bacteria</taxon>
        <taxon>Bacillati</taxon>
        <taxon>Chloroflexota</taxon>
        <taxon>Caldilineae</taxon>
        <taxon>Caldilineales</taxon>
        <taxon>Caldilineaceae</taxon>
        <taxon>Caldilinea</taxon>
    </lineage>
</organism>
<evidence type="ECO:0000256" key="7">
    <source>
        <dbReference type="SAM" id="Phobius"/>
    </source>
</evidence>
<keyword evidence="9" id="KW-1185">Reference proteome</keyword>
<evidence type="ECO:0000256" key="1">
    <source>
        <dbReference type="ARBA" id="ARBA00004651"/>
    </source>
</evidence>
<feature type="transmembrane region" description="Helical" evidence="7">
    <location>
        <begin position="94"/>
        <end position="114"/>
    </location>
</feature>
<dbReference type="Pfam" id="PF13440">
    <property type="entry name" value="Polysacc_synt_3"/>
    <property type="match status" value="1"/>
</dbReference>
<dbReference type="KEGG" id="cap:CLDAP_40330"/>
<dbReference type="PANTHER" id="PTHR30250:SF28">
    <property type="entry name" value="POLYSACCHARIDE BIOSYNTHESIS PROTEIN"/>
    <property type="match status" value="1"/>
</dbReference>
<keyword evidence="2" id="KW-1003">Cell membrane</keyword>
<dbReference type="RefSeq" id="WP_014435293.1">
    <property type="nucleotide sequence ID" value="NC_017079.1"/>
</dbReference>
<dbReference type="EMBL" id="AP012337">
    <property type="protein sequence ID" value="BAM02073.1"/>
    <property type="molecule type" value="Genomic_DNA"/>
</dbReference>
<feature type="transmembrane region" description="Helical" evidence="7">
    <location>
        <begin position="355"/>
        <end position="376"/>
    </location>
</feature>
<feature type="transmembrane region" description="Helical" evidence="7">
    <location>
        <begin position="62"/>
        <end position="82"/>
    </location>
</feature>
<dbReference type="AlphaFoldDB" id="I0I9Y5"/>
<accession>I0I9Y5</accession>
<dbReference type="OrthoDB" id="109075at2"/>
<sequence>MSETSTIETSSSHPSGSSARAKSSFERDVLKLVSGTTFAQVLLIIAAPILTRLYTPEAFGVLTIFTSITTILGVMACFRYELAITLPETDEEAANVLGASLVFAMLMSLLAFFIIQWNHELIINLLRAPLLAPWLWLVPPATFLAGVFLGFNYWTTRTRHFGRLSVSRILQSVSTATSQITLGVVGFAPGGALIISSIGGQALAVVSLGVQIFRDDTETFRRSIRLHKIFAAAKRYRKFPLYDTWSALLNSVSWQLPSFLLSMFFSSAVVGYYALGFRILQLPMSLIGSAIAQVFYPQAAEAYIQGNLSILVEKTFHRLVLVGLFPMLTLALVGSDLYIFFFGTEWKEAGVYTQILSIWAFVWFISSPLSTLFSVLEKQEHMLRWNIANFLTRFLSLWIGGVIQEPRVSIFLFAATGVLVYGYINYSILSASGVPLRNVAIILIKNILIFLPAGATFVLLSTFVHMPLLTVIAVIVWGGIYVLYLVKTQSRILGRSGK</sequence>
<dbReference type="STRING" id="926550.CLDAP_40330"/>
<evidence type="ECO:0000256" key="3">
    <source>
        <dbReference type="ARBA" id="ARBA00022692"/>
    </source>
</evidence>
<keyword evidence="5 7" id="KW-0472">Membrane</keyword>
<gene>
    <name evidence="8" type="ordered locus">CLDAP_40330</name>
</gene>
<keyword evidence="4 7" id="KW-1133">Transmembrane helix</keyword>
<comment type="subcellular location">
    <subcellularLocation>
        <location evidence="1">Cell membrane</location>
        <topology evidence="1">Multi-pass membrane protein</topology>
    </subcellularLocation>
</comment>
<feature type="transmembrane region" description="Helical" evidence="7">
    <location>
        <begin position="466"/>
        <end position="486"/>
    </location>
</feature>
<dbReference type="GO" id="GO:0005886">
    <property type="term" value="C:plasma membrane"/>
    <property type="evidence" value="ECO:0007669"/>
    <property type="project" value="UniProtKB-SubCell"/>
</dbReference>
<dbReference type="Proteomes" id="UP000007880">
    <property type="component" value="Chromosome"/>
</dbReference>
<feature type="transmembrane region" description="Helical" evidence="7">
    <location>
        <begin position="409"/>
        <end position="428"/>
    </location>
</feature>
<protein>
    <submittedName>
        <fullName evidence="8">Putative polysaccharide biosynthesis protein</fullName>
    </submittedName>
</protein>
<evidence type="ECO:0000256" key="6">
    <source>
        <dbReference type="SAM" id="MobiDB-lite"/>
    </source>
</evidence>
<evidence type="ECO:0000256" key="5">
    <source>
        <dbReference type="ARBA" id="ARBA00023136"/>
    </source>
</evidence>
<dbReference type="PATRIC" id="fig|926550.5.peg.4340"/>
<dbReference type="HOGENOM" id="CLU_037830_1_0_0"/>
<feature type="transmembrane region" description="Helical" evidence="7">
    <location>
        <begin position="134"/>
        <end position="155"/>
    </location>
</feature>
<feature type="transmembrane region" description="Helical" evidence="7">
    <location>
        <begin position="440"/>
        <end position="460"/>
    </location>
</feature>
<evidence type="ECO:0000313" key="8">
    <source>
        <dbReference type="EMBL" id="BAM02073.1"/>
    </source>
</evidence>
<feature type="region of interest" description="Disordered" evidence="6">
    <location>
        <begin position="1"/>
        <end position="20"/>
    </location>
</feature>
<feature type="transmembrane region" description="Helical" evidence="7">
    <location>
        <begin position="29"/>
        <end position="50"/>
    </location>
</feature>
<evidence type="ECO:0000313" key="9">
    <source>
        <dbReference type="Proteomes" id="UP000007880"/>
    </source>
</evidence>
<feature type="transmembrane region" description="Helical" evidence="7">
    <location>
        <begin position="383"/>
        <end position="403"/>
    </location>
</feature>
<dbReference type="InterPro" id="IPR050833">
    <property type="entry name" value="Poly_Biosynth_Transport"/>
</dbReference>
<evidence type="ECO:0000256" key="4">
    <source>
        <dbReference type="ARBA" id="ARBA00022989"/>
    </source>
</evidence>
<feature type="transmembrane region" description="Helical" evidence="7">
    <location>
        <begin position="176"/>
        <end position="198"/>
    </location>
</feature>
<reference evidence="8 9" key="1">
    <citation type="submission" date="2012-02" db="EMBL/GenBank/DDBJ databases">
        <title>Complete genome sequence of Caldilinea aerophila DSM 14535 (= NBRC 102666).</title>
        <authorList>
            <person name="Oguchi A."/>
            <person name="Hosoyama A."/>
            <person name="Sekine M."/>
            <person name="Fukai R."/>
            <person name="Kato Y."/>
            <person name="Nakamura S."/>
            <person name="Hanada S."/>
            <person name="Yamazaki S."/>
            <person name="Fujita N."/>
        </authorList>
    </citation>
    <scope>NUCLEOTIDE SEQUENCE [LARGE SCALE GENOMIC DNA]</scope>
    <source>
        <strain evidence="9">DSM 14535 / JCM 11387 / NBRC 104270 / STL-6-O1</strain>
    </source>
</reference>
<feature type="transmembrane region" description="Helical" evidence="7">
    <location>
        <begin position="319"/>
        <end position="343"/>
    </location>
</feature>
<feature type="transmembrane region" description="Helical" evidence="7">
    <location>
        <begin position="254"/>
        <end position="275"/>
    </location>
</feature>
<dbReference type="eggNOG" id="COG2244">
    <property type="taxonomic scope" value="Bacteria"/>
</dbReference>
<dbReference type="PANTHER" id="PTHR30250">
    <property type="entry name" value="PST FAMILY PREDICTED COLANIC ACID TRANSPORTER"/>
    <property type="match status" value="1"/>
</dbReference>
<name>I0I9Y5_CALAS</name>
<keyword evidence="3 7" id="KW-0812">Transmembrane</keyword>